<reference evidence="1" key="1">
    <citation type="journal article" date="2012" name="Science">
        <title>Fermentation, hydrogen, and sulfur metabolism in multiple uncultivated bacterial phyla.</title>
        <authorList>
            <person name="Wrighton K.C."/>
            <person name="Thomas B.C."/>
            <person name="Sharon I."/>
            <person name="Miller C.S."/>
            <person name="Castelle C.J."/>
            <person name="VerBerkmoes N.C."/>
            <person name="Wilkins M.J."/>
            <person name="Hettich R.L."/>
            <person name="Lipton M.S."/>
            <person name="Williams K.H."/>
            <person name="Long P.E."/>
            <person name="Banfield J.F."/>
        </authorList>
    </citation>
    <scope>NUCLEOTIDE SEQUENCE [LARGE SCALE GENOMIC DNA]</scope>
</reference>
<protein>
    <submittedName>
        <fullName evidence="1">Uncharacterized protein</fullName>
    </submittedName>
</protein>
<gene>
    <name evidence="1" type="ORF">ACD_4C00073G0003</name>
</gene>
<sequence length="33" mass="4087">MHAPKQAKYWPLSTHYEELLAHFDYYIKNRTSF</sequence>
<evidence type="ECO:0000313" key="1">
    <source>
        <dbReference type="EMBL" id="EKE27052.1"/>
    </source>
</evidence>
<name>K2FYS5_9BACT</name>
<proteinExistence type="predicted"/>
<dbReference type="EMBL" id="AMFJ01000589">
    <property type="protein sequence ID" value="EKE27052.1"/>
    <property type="molecule type" value="Genomic_DNA"/>
</dbReference>
<dbReference type="AlphaFoldDB" id="K2FYS5"/>
<accession>K2FYS5</accession>
<organism evidence="1">
    <name type="scientific">uncultured bacterium</name>
    <name type="common">gcode 4</name>
    <dbReference type="NCBI Taxonomy" id="1234023"/>
    <lineage>
        <taxon>Bacteria</taxon>
        <taxon>environmental samples</taxon>
    </lineage>
</organism>
<comment type="caution">
    <text evidence="1">The sequence shown here is derived from an EMBL/GenBank/DDBJ whole genome shotgun (WGS) entry which is preliminary data.</text>
</comment>